<evidence type="ECO:0000256" key="8">
    <source>
        <dbReference type="SAM" id="Phobius"/>
    </source>
</evidence>
<organism evidence="10 11">
    <name type="scientific">Wickerhamiella sorbophila</name>
    <dbReference type="NCBI Taxonomy" id="45607"/>
    <lineage>
        <taxon>Eukaryota</taxon>
        <taxon>Fungi</taxon>
        <taxon>Dikarya</taxon>
        <taxon>Ascomycota</taxon>
        <taxon>Saccharomycotina</taxon>
        <taxon>Dipodascomycetes</taxon>
        <taxon>Dipodascales</taxon>
        <taxon>Trichomonascaceae</taxon>
        <taxon>Wickerhamiella</taxon>
    </lineage>
</organism>
<dbReference type="STRING" id="45607.A0A2T0FKL3"/>
<feature type="domain" description="Amino acid permease/ SLC12A" evidence="9">
    <location>
        <begin position="51"/>
        <end position="497"/>
    </location>
</feature>
<protein>
    <submittedName>
        <fullName evidence="10">Putative amino-acid permease PB1C11.02</fullName>
    </submittedName>
</protein>
<feature type="transmembrane region" description="Helical" evidence="8">
    <location>
        <begin position="273"/>
        <end position="294"/>
    </location>
</feature>
<reference evidence="10 11" key="1">
    <citation type="submission" date="2017-04" db="EMBL/GenBank/DDBJ databases">
        <title>Genome sequencing of [Candida] sorbophila.</title>
        <authorList>
            <person name="Ahn J.O."/>
        </authorList>
    </citation>
    <scope>NUCLEOTIDE SEQUENCE [LARGE SCALE GENOMIC DNA]</scope>
    <source>
        <strain evidence="10 11">DS02</strain>
    </source>
</reference>
<dbReference type="InterPro" id="IPR050524">
    <property type="entry name" value="APC_YAT"/>
</dbReference>
<name>A0A2T0FKL3_9ASCO</name>
<accession>A0A2T0FKL3</accession>
<keyword evidence="3" id="KW-0813">Transport</keyword>
<gene>
    <name evidence="10" type="ORF">B9G98_03154</name>
</gene>
<keyword evidence="7 8" id="KW-0472">Membrane</keyword>
<comment type="subcellular location">
    <subcellularLocation>
        <location evidence="1">Membrane</location>
        <topology evidence="1">Multi-pass membrane protein</topology>
    </subcellularLocation>
</comment>
<feature type="transmembrane region" description="Helical" evidence="8">
    <location>
        <begin position="473"/>
        <end position="492"/>
    </location>
</feature>
<dbReference type="InterPro" id="IPR004841">
    <property type="entry name" value="AA-permease/SLC12A_dom"/>
</dbReference>
<proteinExistence type="inferred from homology"/>
<dbReference type="EMBL" id="NDIQ01000021">
    <property type="protein sequence ID" value="PRT55534.1"/>
    <property type="molecule type" value="Genomic_DNA"/>
</dbReference>
<evidence type="ECO:0000256" key="5">
    <source>
        <dbReference type="ARBA" id="ARBA00022970"/>
    </source>
</evidence>
<feature type="transmembrane region" description="Helical" evidence="8">
    <location>
        <begin position="80"/>
        <end position="98"/>
    </location>
</feature>
<feature type="transmembrane region" description="Helical" evidence="8">
    <location>
        <begin position="232"/>
        <end position="252"/>
    </location>
</feature>
<dbReference type="PANTHER" id="PTHR43341">
    <property type="entry name" value="AMINO ACID PERMEASE"/>
    <property type="match status" value="1"/>
</dbReference>
<keyword evidence="5" id="KW-0029">Amino-acid transport</keyword>
<feature type="transmembrane region" description="Helical" evidence="8">
    <location>
        <begin position="156"/>
        <end position="175"/>
    </location>
</feature>
<keyword evidence="6 8" id="KW-1133">Transmembrane helix</keyword>
<evidence type="ECO:0000313" key="11">
    <source>
        <dbReference type="Proteomes" id="UP000238350"/>
    </source>
</evidence>
<feature type="transmembrane region" description="Helical" evidence="8">
    <location>
        <begin position="398"/>
        <end position="421"/>
    </location>
</feature>
<comment type="similarity">
    <text evidence="2">Belongs to the amino acid-polyamine-organocation (APC) superfamily. YAT (TC 2.A.3.10) family.</text>
</comment>
<keyword evidence="4 8" id="KW-0812">Transmembrane</keyword>
<dbReference type="Gene3D" id="1.20.1740.10">
    <property type="entry name" value="Amino acid/polyamine transporter I"/>
    <property type="match status" value="1"/>
</dbReference>
<feature type="transmembrane region" description="Helical" evidence="8">
    <location>
        <begin position="187"/>
        <end position="212"/>
    </location>
</feature>
<dbReference type="AlphaFoldDB" id="A0A2T0FKL3"/>
<dbReference type="GO" id="GO:0016020">
    <property type="term" value="C:membrane"/>
    <property type="evidence" value="ECO:0007669"/>
    <property type="project" value="UniProtKB-SubCell"/>
</dbReference>
<feature type="transmembrane region" description="Helical" evidence="8">
    <location>
        <begin position="324"/>
        <end position="349"/>
    </location>
</feature>
<dbReference type="GO" id="GO:0015171">
    <property type="term" value="F:amino acid transmembrane transporter activity"/>
    <property type="evidence" value="ECO:0007669"/>
    <property type="project" value="TreeGrafter"/>
</dbReference>
<evidence type="ECO:0000313" key="10">
    <source>
        <dbReference type="EMBL" id="PRT55534.1"/>
    </source>
</evidence>
<keyword evidence="11" id="KW-1185">Reference proteome</keyword>
<evidence type="ECO:0000256" key="6">
    <source>
        <dbReference type="ARBA" id="ARBA00022989"/>
    </source>
</evidence>
<evidence type="ECO:0000256" key="1">
    <source>
        <dbReference type="ARBA" id="ARBA00004141"/>
    </source>
</evidence>
<dbReference type="Proteomes" id="UP000238350">
    <property type="component" value="Unassembled WGS sequence"/>
</dbReference>
<dbReference type="RefSeq" id="XP_024665479.1">
    <property type="nucleotide sequence ID" value="XM_024809711.1"/>
</dbReference>
<evidence type="ECO:0000256" key="7">
    <source>
        <dbReference type="ARBA" id="ARBA00023136"/>
    </source>
</evidence>
<evidence type="ECO:0000256" key="4">
    <source>
        <dbReference type="ARBA" id="ARBA00022692"/>
    </source>
</evidence>
<feature type="transmembrane region" description="Helical" evidence="8">
    <location>
        <begin position="442"/>
        <end position="461"/>
    </location>
</feature>
<evidence type="ECO:0000259" key="9">
    <source>
        <dbReference type="Pfam" id="PF00324"/>
    </source>
</evidence>
<evidence type="ECO:0000256" key="3">
    <source>
        <dbReference type="ARBA" id="ARBA00022448"/>
    </source>
</evidence>
<dbReference type="PANTHER" id="PTHR43341:SF3">
    <property type="entry name" value="AMINO-ACID PERMEASE PB1C11.02-RELATED"/>
    <property type="match status" value="1"/>
</dbReference>
<sequence>MSESTVSDKFKYDLEANSVESGTASSIEDPSSDEVAAKNGELSRSLTTRQISMIAIAGVIGTGLFLGSGKALAEAGPASLLITYAIIGALVYLTMLALGEMNTYMPVAGSFCTFGSRFVDPALGFTLTWNYWFNDAVSTASDLTALQLVFKYWTDWHPWAIALLFWFFLLSLNIVSVKVYGEFEYWLALLKVVSILIFIILGIVVNCGANTYHQYLGFHYWHIEDAPFVRGFRGFASVFVTASFAYGGTESIGITAGESKNPHKTMPRVVRTVFYRILFFYLLTMLIVGINVPWNYPGLSNKSSATSPFTIVFGLAGSKAGGSFINAVVVTSIISAGNHALFAGSRLMYTLAKNGHAPKFLSWLTPNKVPWTALLLTWGISGLCFGASYIGAGELWSWLQNLVGVSNQLSWLCIGFTAIRFRKGLEKQNKVDDLKFKNWTHPWGPWIVVIGSTFIVFVQGWTSFSPWDTSTFFSYYIELIVFPVLFVAWKLFKKTNFVRADNMDLDSDVYVDTKDDIEENEYEASLKGWRKALNVLKSYFF</sequence>
<dbReference type="Pfam" id="PF00324">
    <property type="entry name" value="AA_permease"/>
    <property type="match status" value="1"/>
</dbReference>
<dbReference type="OrthoDB" id="3900342at2759"/>
<dbReference type="PROSITE" id="PS00218">
    <property type="entry name" value="AMINO_ACID_PERMEASE_1"/>
    <property type="match status" value="1"/>
</dbReference>
<dbReference type="FunFam" id="1.20.1740.10:FF:000001">
    <property type="entry name" value="Amino acid permease"/>
    <property type="match status" value="1"/>
</dbReference>
<feature type="transmembrane region" description="Helical" evidence="8">
    <location>
        <begin position="369"/>
        <end position="392"/>
    </location>
</feature>
<dbReference type="InterPro" id="IPR004840">
    <property type="entry name" value="Amino_acid_permease_CS"/>
</dbReference>
<evidence type="ECO:0000256" key="2">
    <source>
        <dbReference type="ARBA" id="ARBA00006983"/>
    </source>
</evidence>
<dbReference type="PIRSF" id="PIRSF006060">
    <property type="entry name" value="AA_transporter"/>
    <property type="match status" value="1"/>
</dbReference>
<comment type="caution">
    <text evidence="10">The sequence shown here is derived from an EMBL/GenBank/DDBJ whole genome shotgun (WGS) entry which is preliminary data.</text>
</comment>
<feature type="transmembrane region" description="Helical" evidence="8">
    <location>
        <begin position="51"/>
        <end position="68"/>
    </location>
</feature>
<dbReference type="GeneID" id="36516902"/>